<dbReference type="GO" id="GO:0005886">
    <property type="term" value="C:plasma membrane"/>
    <property type="evidence" value="ECO:0007669"/>
    <property type="project" value="UniProtKB-SubCell"/>
</dbReference>
<dbReference type="PANTHER" id="PTHR34220:SF7">
    <property type="entry name" value="SENSOR HISTIDINE KINASE YPDA"/>
    <property type="match status" value="1"/>
</dbReference>
<dbReference type="InterPro" id="IPR003594">
    <property type="entry name" value="HATPase_dom"/>
</dbReference>
<keyword evidence="8 9" id="KW-0472">Membrane</keyword>
<dbReference type="Gene3D" id="3.30.565.10">
    <property type="entry name" value="Histidine kinase-like ATPase, C-terminal domain"/>
    <property type="match status" value="1"/>
</dbReference>
<keyword evidence="2" id="KW-1003">Cell membrane</keyword>
<dbReference type="PROSITE" id="PS50885">
    <property type="entry name" value="HAMP"/>
    <property type="match status" value="1"/>
</dbReference>
<dbReference type="InterPro" id="IPR003660">
    <property type="entry name" value="HAMP_dom"/>
</dbReference>
<dbReference type="Pfam" id="PF02743">
    <property type="entry name" value="dCache_1"/>
    <property type="match status" value="1"/>
</dbReference>
<keyword evidence="3" id="KW-0597">Phosphoprotein</keyword>
<dbReference type="KEGG" id="vpy:HZI73_25165"/>
<keyword evidence="4" id="KW-0808">Transferase</keyword>
<evidence type="ECO:0000256" key="8">
    <source>
        <dbReference type="ARBA" id="ARBA00023136"/>
    </source>
</evidence>
<sequence length="597" mass="68787">MDWLKTILNKFEGLRIRTKILMFYFILVLLSVGISISLYINMTNRYIENTIYELSISKINTNNKSIELLIEDINNFSKELISDIAIQRNLEIDNKSSASHHEIEKILAASIIFDEKISSVYVFDNEGNSYSSEKQTYKDIVLEDIKKISWYQEALEKKGGYILNLNGGGLINEDRTNYFTFIRVINNNKNHQPIGLMMINIKESTVLNVLNLGENEQVLIKIENDAYSTMEDEQSIAYIHDKDYMNRLNHEQIFYEEITIARTTYSMTGFFNKKYGWKILKMVPNEGRSSMVNSFNGVIISIIFINGVLIIYGSFFIARYITNPIVKLTSLMHDVEEGKFESINVSEHHDEIGSLKAGYNYMIVTIKALIDKVIKEQQTIKKAELRVVMEQIKPHFMYNTLDSISSLIMLNRTDEAYNSLVALSKFYRSSLSDGKLVITISKELDIIKNYLFIQNIRYNHLFEVEIDVDENIMDFKIPKLILQPLIENSLYHGIRPMGMEGLIKIIGKQEGDSITLIVEDNGCGMNNAQLEHIRQMVVYIKNQQSEQGEDMKKISVGIPATIRRIHHMFGAESRFIIDSTNRGTIITIILPLEVQND</sequence>
<comment type="subcellular location">
    <subcellularLocation>
        <location evidence="1">Cell membrane</location>
        <topology evidence="1">Multi-pass membrane protein</topology>
    </subcellularLocation>
</comment>
<dbReference type="PANTHER" id="PTHR34220">
    <property type="entry name" value="SENSOR HISTIDINE KINASE YPDA"/>
    <property type="match status" value="1"/>
</dbReference>
<accession>A0A8J8MPW7</accession>
<dbReference type="CDD" id="cd06225">
    <property type="entry name" value="HAMP"/>
    <property type="match status" value="1"/>
</dbReference>
<evidence type="ECO:0000256" key="3">
    <source>
        <dbReference type="ARBA" id="ARBA00022553"/>
    </source>
</evidence>
<evidence type="ECO:0000256" key="6">
    <source>
        <dbReference type="ARBA" id="ARBA00022777"/>
    </source>
</evidence>
<feature type="transmembrane region" description="Helical" evidence="9">
    <location>
        <begin position="298"/>
        <end position="322"/>
    </location>
</feature>
<dbReference type="InterPro" id="IPR010559">
    <property type="entry name" value="Sig_transdc_His_kin_internal"/>
</dbReference>
<keyword evidence="6 11" id="KW-0418">Kinase</keyword>
<dbReference type="Pfam" id="PF06580">
    <property type="entry name" value="His_kinase"/>
    <property type="match status" value="1"/>
</dbReference>
<dbReference type="InterPro" id="IPR036890">
    <property type="entry name" value="HATPase_C_sf"/>
</dbReference>
<dbReference type="InterPro" id="IPR050640">
    <property type="entry name" value="Bact_2-comp_sensor_kinase"/>
</dbReference>
<evidence type="ECO:0000256" key="2">
    <source>
        <dbReference type="ARBA" id="ARBA00022475"/>
    </source>
</evidence>
<evidence type="ECO:0000256" key="4">
    <source>
        <dbReference type="ARBA" id="ARBA00022679"/>
    </source>
</evidence>
<gene>
    <name evidence="11" type="ORF">HZI73_25165</name>
</gene>
<dbReference type="Pfam" id="PF00672">
    <property type="entry name" value="HAMP"/>
    <property type="match status" value="1"/>
</dbReference>
<feature type="transmembrane region" description="Helical" evidence="9">
    <location>
        <begin position="21"/>
        <end position="40"/>
    </location>
</feature>
<evidence type="ECO:0000256" key="5">
    <source>
        <dbReference type="ARBA" id="ARBA00022692"/>
    </source>
</evidence>
<dbReference type="RefSeq" id="WP_212696090.1">
    <property type="nucleotide sequence ID" value="NZ_CP058649.1"/>
</dbReference>
<dbReference type="Proteomes" id="UP000683246">
    <property type="component" value="Chromosome"/>
</dbReference>
<feature type="domain" description="HAMP" evidence="10">
    <location>
        <begin position="319"/>
        <end position="371"/>
    </location>
</feature>
<dbReference type="GO" id="GO:0000155">
    <property type="term" value="F:phosphorelay sensor kinase activity"/>
    <property type="evidence" value="ECO:0007669"/>
    <property type="project" value="InterPro"/>
</dbReference>
<evidence type="ECO:0000256" key="1">
    <source>
        <dbReference type="ARBA" id="ARBA00004651"/>
    </source>
</evidence>
<keyword evidence="7 9" id="KW-1133">Transmembrane helix</keyword>
<keyword evidence="12" id="KW-1185">Reference proteome</keyword>
<keyword evidence="5 9" id="KW-0812">Transmembrane</keyword>
<dbReference type="Pfam" id="PF02518">
    <property type="entry name" value="HATPase_c"/>
    <property type="match status" value="1"/>
</dbReference>
<name>A0A8J8MPW7_9FIRM</name>
<evidence type="ECO:0000313" key="11">
    <source>
        <dbReference type="EMBL" id="QUI25386.1"/>
    </source>
</evidence>
<evidence type="ECO:0000256" key="7">
    <source>
        <dbReference type="ARBA" id="ARBA00022989"/>
    </source>
</evidence>
<dbReference type="InterPro" id="IPR033479">
    <property type="entry name" value="dCache_1"/>
</dbReference>
<evidence type="ECO:0000259" key="10">
    <source>
        <dbReference type="PROSITE" id="PS50885"/>
    </source>
</evidence>
<evidence type="ECO:0000313" key="12">
    <source>
        <dbReference type="Proteomes" id="UP000683246"/>
    </source>
</evidence>
<dbReference type="EMBL" id="CP058649">
    <property type="protein sequence ID" value="QUI25386.1"/>
    <property type="molecule type" value="Genomic_DNA"/>
</dbReference>
<dbReference type="SUPFAM" id="SSF55874">
    <property type="entry name" value="ATPase domain of HSP90 chaperone/DNA topoisomerase II/histidine kinase"/>
    <property type="match status" value="1"/>
</dbReference>
<protein>
    <submittedName>
        <fullName evidence="11">Histidine kinase</fullName>
    </submittedName>
</protein>
<proteinExistence type="predicted"/>
<dbReference type="AlphaFoldDB" id="A0A8J8MPW7"/>
<organism evidence="11 12">
    <name type="scientific">Vallitalea pronyensis</name>
    <dbReference type="NCBI Taxonomy" id="1348613"/>
    <lineage>
        <taxon>Bacteria</taxon>
        <taxon>Bacillati</taxon>
        <taxon>Bacillota</taxon>
        <taxon>Clostridia</taxon>
        <taxon>Lachnospirales</taxon>
        <taxon>Vallitaleaceae</taxon>
        <taxon>Vallitalea</taxon>
    </lineage>
</organism>
<dbReference type="SUPFAM" id="SSF158472">
    <property type="entry name" value="HAMP domain-like"/>
    <property type="match status" value="1"/>
</dbReference>
<reference evidence="11" key="1">
    <citation type="submission" date="2020-07" db="EMBL/GenBank/DDBJ databases">
        <title>Vallitalea pronyensis genome.</title>
        <authorList>
            <person name="Postec A."/>
        </authorList>
    </citation>
    <scope>NUCLEOTIDE SEQUENCE</scope>
    <source>
        <strain evidence="11">FatNI3</strain>
    </source>
</reference>
<evidence type="ECO:0000256" key="9">
    <source>
        <dbReference type="SAM" id="Phobius"/>
    </source>
</evidence>
<dbReference type="Gene3D" id="6.10.340.10">
    <property type="match status" value="1"/>
</dbReference>